<keyword evidence="1" id="KW-0175">Coiled coil</keyword>
<dbReference type="EMBL" id="JAALHA020000035">
    <property type="protein sequence ID" value="MDR9900487.1"/>
    <property type="molecule type" value="Genomic_DNA"/>
</dbReference>
<dbReference type="Proteomes" id="UP000667802">
    <property type="component" value="Unassembled WGS sequence"/>
</dbReference>
<protein>
    <submittedName>
        <fullName evidence="3">Uncharacterized protein</fullName>
    </submittedName>
</protein>
<gene>
    <name evidence="3" type="ORF">G7B40_038965</name>
</gene>
<feature type="compositionally biased region" description="Acidic residues" evidence="2">
    <location>
        <begin position="155"/>
        <end position="167"/>
    </location>
</feature>
<evidence type="ECO:0000313" key="4">
    <source>
        <dbReference type="Proteomes" id="UP000667802"/>
    </source>
</evidence>
<evidence type="ECO:0000256" key="1">
    <source>
        <dbReference type="SAM" id="Coils"/>
    </source>
</evidence>
<evidence type="ECO:0000313" key="3">
    <source>
        <dbReference type="EMBL" id="MDR9900487.1"/>
    </source>
</evidence>
<comment type="caution">
    <text evidence="3">The sequence shown here is derived from an EMBL/GenBank/DDBJ whole genome shotgun (WGS) entry which is preliminary data.</text>
</comment>
<feature type="region of interest" description="Disordered" evidence="2">
    <location>
        <begin position="148"/>
        <end position="167"/>
    </location>
</feature>
<proteinExistence type="predicted"/>
<organism evidence="3 4">
    <name type="scientific">Aetokthonos hydrillicola Thurmond2011</name>
    <dbReference type="NCBI Taxonomy" id="2712845"/>
    <lineage>
        <taxon>Bacteria</taxon>
        <taxon>Bacillati</taxon>
        <taxon>Cyanobacteriota</taxon>
        <taxon>Cyanophyceae</taxon>
        <taxon>Nostocales</taxon>
        <taxon>Hapalosiphonaceae</taxon>
        <taxon>Aetokthonos</taxon>
    </lineage>
</organism>
<feature type="coiled-coil region" evidence="1">
    <location>
        <begin position="110"/>
        <end position="137"/>
    </location>
</feature>
<dbReference type="RefSeq" id="WP_208344407.1">
    <property type="nucleotide sequence ID" value="NZ_CAWQFN010000500.1"/>
</dbReference>
<accession>A0AAP5IGE9</accession>
<reference evidence="4" key="1">
    <citation type="journal article" date="2021" name="Science">
        <title>Hunting the eagle killer: A cyanobacterial neurotoxin causes vacuolar myelinopathy.</title>
        <authorList>
            <person name="Breinlinger S."/>
            <person name="Phillips T.J."/>
            <person name="Haram B.N."/>
            <person name="Mares J."/>
            <person name="Martinez Yerena J.A."/>
            <person name="Hrouzek P."/>
            <person name="Sobotka R."/>
            <person name="Henderson W.M."/>
            <person name="Schmieder P."/>
            <person name="Williams S.M."/>
            <person name="Lauderdale J.D."/>
            <person name="Wilde H.D."/>
            <person name="Gerrin W."/>
            <person name="Kust A."/>
            <person name="Washington J.W."/>
            <person name="Wagner C."/>
            <person name="Geier B."/>
            <person name="Liebeke M."/>
            <person name="Enke H."/>
            <person name="Niedermeyer T.H.J."/>
            <person name="Wilde S.B."/>
        </authorList>
    </citation>
    <scope>NUCLEOTIDE SEQUENCE [LARGE SCALE GENOMIC DNA]</scope>
    <source>
        <strain evidence="4">Thurmond2011</strain>
    </source>
</reference>
<dbReference type="AlphaFoldDB" id="A0AAP5IGE9"/>
<sequence length="167" mass="20241">MEFEFEFEQLQPLPVRPEQEQEKEIFQPKWHCFCCKDTGRVQPELVRRVIPSYNYDRDRIPICQNCNEGQKRWAHLNDLGIIDQRLTFQICRKLDLLSREDWKRTTEVWFEMAKKRVEEATTEISAANNMRRRARIQAEFILAQEKHGRARGDWEEIPEQDEEEDEE</sequence>
<name>A0AAP5IGE9_9CYAN</name>
<evidence type="ECO:0000256" key="2">
    <source>
        <dbReference type="SAM" id="MobiDB-lite"/>
    </source>
</evidence>
<keyword evidence="4" id="KW-1185">Reference proteome</keyword>